<evidence type="ECO:0000256" key="2">
    <source>
        <dbReference type="ARBA" id="ARBA00022448"/>
    </source>
</evidence>
<keyword evidence="7" id="KW-1185">Reference proteome</keyword>
<evidence type="ECO:0000313" key="6">
    <source>
        <dbReference type="EMBL" id="QDU81993.1"/>
    </source>
</evidence>
<feature type="chain" id="PRO_5022049883" evidence="4">
    <location>
        <begin position="26"/>
        <end position="638"/>
    </location>
</feature>
<dbReference type="CDD" id="cd08514">
    <property type="entry name" value="PBP2_AppA_like"/>
    <property type="match status" value="1"/>
</dbReference>
<dbReference type="Gene3D" id="3.90.76.10">
    <property type="entry name" value="Dipeptide-binding Protein, Domain 1"/>
    <property type="match status" value="1"/>
</dbReference>
<dbReference type="Gene3D" id="3.10.105.10">
    <property type="entry name" value="Dipeptide-binding Protein, Domain 3"/>
    <property type="match status" value="1"/>
</dbReference>
<accession>A0A518CS03</accession>
<evidence type="ECO:0000259" key="5">
    <source>
        <dbReference type="Pfam" id="PF00496"/>
    </source>
</evidence>
<keyword evidence="2" id="KW-0813">Transport</keyword>
<feature type="signal peptide" evidence="4">
    <location>
        <begin position="1"/>
        <end position="25"/>
    </location>
</feature>
<dbReference type="PANTHER" id="PTHR30290:SF9">
    <property type="entry name" value="OLIGOPEPTIDE-BINDING PROTEIN APPA"/>
    <property type="match status" value="1"/>
</dbReference>
<evidence type="ECO:0000256" key="1">
    <source>
        <dbReference type="ARBA" id="ARBA00005695"/>
    </source>
</evidence>
<dbReference type="GO" id="GO:1904680">
    <property type="term" value="F:peptide transmembrane transporter activity"/>
    <property type="evidence" value="ECO:0007669"/>
    <property type="project" value="TreeGrafter"/>
</dbReference>
<feature type="domain" description="Solute-binding protein family 5" evidence="5">
    <location>
        <begin position="166"/>
        <end position="546"/>
    </location>
</feature>
<dbReference type="PANTHER" id="PTHR30290">
    <property type="entry name" value="PERIPLASMIC BINDING COMPONENT OF ABC TRANSPORTER"/>
    <property type="match status" value="1"/>
</dbReference>
<comment type="similarity">
    <text evidence="1">Belongs to the bacterial solute-binding protein 5 family.</text>
</comment>
<dbReference type="OrthoDB" id="48318at2"/>
<dbReference type="KEGG" id="plon:Pla110_37450"/>
<dbReference type="SUPFAM" id="SSF53850">
    <property type="entry name" value="Periplasmic binding protein-like II"/>
    <property type="match status" value="1"/>
</dbReference>
<dbReference type="Gene3D" id="3.40.190.10">
    <property type="entry name" value="Periplasmic binding protein-like II"/>
    <property type="match status" value="1"/>
</dbReference>
<dbReference type="GO" id="GO:0015833">
    <property type="term" value="P:peptide transport"/>
    <property type="evidence" value="ECO:0007669"/>
    <property type="project" value="TreeGrafter"/>
</dbReference>
<sequence length="638" mass="73379" precursor="true">MDTSRNSFLALAALLALIAVFPGCSDSEKADSSKDEVKSLVEPFDPPTLEELDAKAEWEEMPVLDSMKLMQERQAKEEPLATYDEAISLKNNSDEDNAKILSAMGRGPKEESEIDYDAVINRHVSSDMKSTNPLLGSSAIEFEVVGQTSFGLFSFDWDFNPFAVEATVKSWHSSKDRLYDKVVIRDDLVWSDGTPITAHDVAFSFRTIMNPSVPASAVRSGTDQLRWVEAYDDHTVVFFHKESLASNVWNVNYPVIPKHVYESLIDKDPSLQEDPQFVALENEPIVGGPYKMTSRTRDREVVLSRREEWYMKDGKQVRPKPRFKEIRFQIIREPDTALLSLKKGDIDEMGLNSEQWSNQTSGDDFYEKNTKVTGPEWTYFYFGWNTENPLFKDKRVRQAMSWAYNYDELINNFLHGLNRQSVGIFHPDSWMFPKEEITPYEQNFEKAVALLKEAGWEDHDGDGILDKEIGGKQVPFEFTLLCTNQPRSVKMCTLMKANLEQIGIRCSVRPQEFTVLMDKTLNHKFQAYLGGWGTGADPSTAKNIWTTNAIKNGRNYVSYENPKIDELFYQAEREFDRDKQAELYSQIHQILWEDQPYTWLFYMNGFHGFNKDVRGYVWSPRGPFGYGPGFDHLWKAVD</sequence>
<proteinExistence type="inferred from homology"/>
<reference evidence="6 7" key="1">
    <citation type="submission" date="2019-02" db="EMBL/GenBank/DDBJ databases">
        <title>Deep-cultivation of Planctomycetes and their phenomic and genomic characterization uncovers novel biology.</title>
        <authorList>
            <person name="Wiegand S."/>
            <person name="Jogler M."/>
            <person name="Boedeker C."/>
            <person name="Pinto D."/>
            <person name="Vollmers J."/>
            <person name="Rivas-Marin E."/>
            <person name="Kohn T."/>
            <person name="Peeters S.H."/>
            <person name="Heuer A."/>
            <person name="Rast P."/>
            <person name="Oberbeckmann S."/>
            <person name="Bunk B."/>
            <person name="Jeske O."/>
            <person name="Meyerdierks A."/>
            <person name="Storesund J.E."/>
            <person name="Kallscheuer N."/>
            <person name="Luecker S."/>
            <person name="Lage O.M."/>
            <person name="Pohl T."/>
            <person name="Merkel B.J."/>
            <person name="Hornburger P."/>
            <person name="Mueller R.-W."/>
            <person name="Bruemmer F."/>
            <person name="Labrenz M."/>
            <person name="Spormann A.M."/>
            <person name="Op den Camp H."/>
            <person name="Overmann J."/>
            <person name="Amann R."/>
            <person name="Jetten M.S.M."/>
            <person name="Mascher T."/>
            <person name="Medema M.H."/>
            <person name="Devos D.P."/>
            <person name="Kaster A.-K."/>
            <person name="Ovreas L."/>
            <person name="Rohde M."/>
            <person name="Galperin M.Y."/>
            <person name="Jogler C."/>
        </authorList>
    </citation>
    <scope>NUCLEOTIDE SEQUENCE [LARGE SCALE GENOMIC DNA]</scope>
    <source>
        <strain evidence="6 7">Pla110</strain>
    </source>
</reference>
<evidence type="ECO:0000256" key="4">
    <source>
        <dbReference type="SAM" id="SignalP"/>
    </source>
</evidence>
<dbReference type="InterPro" id="IPR039424">
    <property type="entry name" value="SBP_5"/>
</dbReference>
<dbReference type="AlphaFoldDB" id="A0A518CS03"/>
<keyword evidence="3 4" id="KW-0732">Signal</keyword>
<dbReference type="EMBL" id="CP036281">
    <property type="protein sequence ID" value="QDU81993.1"/>
    <property type="molecule type" value="Genomic_DNA"/>
</dbReference>
<evidence type="ECO:0000256" key="3">
    <source>
        <dbReference type="ARBA" id="ARBA00022729"/>
    </source>
</evidence>
<gene>
    <name evidence="6" type="primary">appA</name>
    <name evidence="6" type="ORF">Pla110_37450</name>
</gene>
<evidence type="ECO:0000313" key="7">
    <source>
        <dbReference type="Proteomes" id="UP000317178"/>
    </source>
</evidence>
<dbReference type="InterPro" id="IPR000914">
    <property type="entry name" value="SBP_5_dom"/>
</dbReference>
<dbReference type="Pfam" id="PF00496">
    <property type="entry name" value="SBP_bac_5"/>
    <property type="match status" value="1"/>
</dbReference>
<dbReference type="Proteomes" id="UP000317178">
    <property type="component" value="Chromosome"/>
</dbReference>
<protein>
    <submittedName>
        <fullName evidence="6">Oligopeptide-binding protein AppA</fullName>
    </submittedName>
</protein>
<organism evidence="6 7">
    <name type="scientific">Polystyrenella longa</name>
    <dbReference type="NCBI Taxonomy" id="2528007"/>
    <lineage>
        <taxon>Bacteria</taxon>
        <taxon>Pseudomonadati</taxon>
        <taxon>Planctomycetota</taxon>
        <taxon>Planctomycetia</taxon>
        <taxon>Planctomycetales</taxon>
        <taxon>Planctomycetaceae</taxon>
        <taxon>Polystyrenella</taxon>
    </lineage>
</organism>
<dbReference type="RefSeq" id="WP_144997802.1">
    <property type="nucleotide sequence ID" value="NZ_CP036281.1"/>
</dbReference>
<name>A0A518CS03_9PLAN</name>